<dbReference type="PANTHER" id="PTHR22844:SF387">
    <property type="entry name" value="F3I6.5 PROTEIN"/>
    <property type="match status" value="1"/>
</dbReference>
<comment type="caution">
    <text evidence="5">The sequence shown here is derived from an EMBL/GenBank/DDBJ whole genome shotgun (WGS) entry which is preliminary data.</text>
</comment>
<feature type="repeat" description="WD" evidence="3">
    <location>
        <begin position="300"/>
        <end position="330"/>
    </location>
</feature>
<feature type="repeat" description="WD" evidence="3">
    <location>
        <begin position="359"/>
        <end position="404"/>
    </location>
</feature>
<evidence type="ECO:0000256" key="1">
    <source>
        <dbReference type="ARBA" id="ARBA00022574"/>
    </source>
</evidence>
<keyword evidence="6" id="KW-1185">Reference proteome</keyword>
<name>A0A9D4UEY0_ADICA</name>
<dbReference type="Pfam" id="PF00400">
    <property type="entry name" value="WD40"/>
    <property type="match status" value="5"/>
</dbReference>
<gene>
    <name evidence="5" type="ORF">GOP47_0019274</name>
</gene>
<evidence type="ECO:0000256" key="2">
    <source>
        <dbReference type="ARBA" id="ARBA00022737"/>
    </source>
</evidence>
<dbReference type="PROSITE" id="PS00678">
    <property type="entry name" value="WD_REPEATS_1"/>
    <property type="match status" value="1"/>
</dbReference>
<feature type="repeat" description="WD" evidence="3">
    <location>
        <begin position="455"/>
        <end position="492"/>
    </location>
</feature>
<dbReference type="PRINTS" id="PR00320">
    <property type="entry name" value="GPROTEINBRPT"/>
</dbReference>
<dbReference type="SUPFAM" id="SSF50978">
    <property type="entry name" value="WD40 repeat-like"/>
    <property type="match status" value="2"/>
</dbReference>
<evidence type="ECO:0000256" key="4">
    <source>
        <dbReference type="SAM" id="MobiDB-lite"/>
    </source>
</evidence>
<dbReference type="PROSITE" id="PS50082">
    <property type="entry name" value="WD_REPEATS_2"/>
    <property type="match status" value="5"/>
</dbReference>
<evidence type="ECO:0000313" key="5">
    <source>
        <dbReference type="EMBL" id="KAI5066650.1"/>
    </source>
</evidence>
<evidence type="ECO:0000256" key="3">
    <source>
        <dbReference type="PROSITE-ProRule" id="PRU00221"/>
    </source>
</evidence>
<dbReference type="Proteomes" id="UP000886520">
    <property type="component" value="Chromosome 18"/>
</dbReference>
<dbReference type="PROSITE" id="PS50294">
    <property type="entry name" value="WD_REPEATS_REGION"/>
    <property type="match status" value="3"/>
</dbReference>
<dbReference type="SMART" id="SM00320">
    <property type="entry name" value="WD40"/>
    <property type="match status" value="7"/>
</dbReference>
<dbReference type="InterPro" id="IPR045182">
    <property type="entry name" value="JINGUBANG-like"/>
</dbReference>
<keyword evidence="2" id="KW-0677">Repeat</keyword>
<dbReference type="AlphaFoldDB" id="A0A9D4UEY0"/>
<dbReference type="PANTHER" id="PTHR22844">
    <property type="entry name" value="F-BOX AND WD40 DOMAIN PROTEIN"/>
    <property type="match status" value="1"/>
</dbReference>
<dbReference type="InterPro" id="IPR036322">
    <property type="entry name" value="WD40_repeat_dom_sf"/>
</dbReference>
<sequence length="529" mass="57494">MEEVETKWSAATISQTPGRPDSHDILSLNTLQHYPIMAGLPSPHSKIISPAMQPSIDSQQSLDSQTSLQSQSSRGLLSHKSTLGFLPSLASFFSDAADARTMDHRCIATIRGEQGCPISSLVVVGDYLYAGTGSGASGSNSIRVWQKVSMKECAGFGTGCAAVKALVVSGDRILSAHQDRKIRIWIRDKAPRANRLRPKQISEGDNHVRQEALQVVNAANNSHKLLASMPTVKDYLKSFIPPKNYVQVRRHHKRPWIEHVDTISMLAVGGTPTDPILYSASWDRTIKVWNISDFTCMESFKAHDDAINALVVAPNGFLYTASADAKVKVWGRVQGGANGDVHGQQQIKQKQKHFFVACLEAHKSAVNALSLIRERDGSGLTLYSGGSDKSIVVWEREDSTQHMVARGVLRGHRNAVLCLASTGNVLCSGGADRAIRVWRRWGAVGGLAHSCVALLQGHGGPVKCLSLSMDAEGGHLLYSSSLDHEIKLWQLSGFEEDNYGNGKASEDEGNVALISKQESLVTPWKFSSV</sequence>
<dbReference type="Gene3D" id="2.130.10.10">
    <property type="entry name" value="YVTN repeat-like/Quinoprotein amine dehydrogenase"/>
    <property type="match status" value="3"/>
</dbReference>
<dbReference type="InterPro" id="IPR001680">
    <property type="entry name" value="WD40_rpt"/>
</dbReference>
<evidence type="ECO:0000313" key="6">
    <source>
        <dbReference type="Proteomes" id="UP000886520"/>
    </source>
</evidence>
<organism evidence="5 6">
    <name type="scientific">Adiantum capillus-veneris</name>
    <name type="common">Maidenhair fern</name>
    <dbReference type="NCBI Taxonomy" id="13818"/>
    <lineage>
        <taxon>Eukaryota</taxon>
        <taxon>Viridiplantae</taxon>
        <taxon>Streptophyta</taxon>
        <taxon>Embryophyta</taxon>
        <taxon>Tracheophyta</taxon>
        <taxon>Polypodiopsida</taxon>
        <taxon>Polypodiidae</taxon>
        <taxon>Polypodiales</taxon>
        <taxon>Pteridineae</taxon>
        <taxon>Pteridaceae</taxon>
        <taxon>Vittarioideae</taxon>
        <taxon>Adiantum</taxon>
    </lineage>
</organism>
<keyword evidence="1 3" id="KW-0853">WD repeat</keyword>
<feature type="repeat" description="WD" evidence="3">
    <location>
        <begin position="271"/>
        <end position="299"/>
    </location>
</feature>
<proteinExistence type="predicted"/>
<dbReference type="InterPro" id="IPR015943">
    <property type="entry name" value="WD40/YVTN_repeat-like_dom_sf"/>
</dbReference>
<feature type="repeat" description="WD" evidence="3">
    <location>
        <begin position="409"/>
        <end position="438"/>
    </location>
</feature>
<protein>
    <submittedName>
        <fullName evidence="5">Uncharacterized protein</fullName>
    </submittedName>
</protein>
<dbReference type="OrthoDB" id="674604at2759"/>
<dbReference type="InterPro" id="IPR020472">
    <property type="entry name" value="WD40_PAC1"/>
</dbReference>
<accession>A0A9D4UEY0</accession>
<reference evidence="5" key="1">
    <citation type="submission" date="2021-01" db="EMBL/GenBank/DDBJ databases">
        <title>Adiantum capillus-veneris genome.</title>
        <authorList>
            <person name="Fang Y."/>
            <person name="Liao Q."/>
        </authorList>
    </citation>
    <scope>NUCLEOTIDE SEQUENCE</scope>
    <source>
        <strain evidence="5">H3</strain>
        <tissue evidence="5">Leaf</tissue>
    </source>
</reference>
<dbReference type="FunFam" id="2.130.10.10:FF:000775">
    <property type="entry name" value="BnaA09g28200D protein"/>
    <property type="match status" value="1"/>
</dbReference>
<dbReference type="InterPro" id="IPR019775">
    <property type="entry name" value="WD40_repeat_CS"/>
</dbReference>
<dbReference type="EMBL" id="JABFUD020000018">
    <property type="protein sequence ID" value="KAI5066650.1"/>
    <property type="molecule type" value="Genomic_DNA"/>
</dbReference>
<feature type="region of interest" description="Disordered" evidence="4">
    <location>
        <begin position="1"/>
        <end position="21"/>
    </location>
</feature>